<dbReference type="EMBL" id="BK015758">
    <property type="protein sequence ID" value="DAE23737.1"/>
    <property type="molecule type" value="Genomic_DNA"/>
</dbReference>
<proteinExistence type="predicted"/>
<accession>A0A8S5QY59</accession>
<dbReference type="InterPro" id="IPR057005">
    <property type="entry name" value="Phage_TAC_17"/>
</dbReference>
<evidence type="ECO:0000313" key="1">
    <source>
        <dbReference type="EMBL" id="DAE23737.1"/>
    </source>
</evidence>
<organism evidence="1">
    <name type="scientific">Siphoviridae sp. ctcj91</name>
    <dbReference type="NCBI Taxonomy" id="2826395"/>
    <lineage>
        <taxon>Viruses</taxon>
        <taxon>Duplodnaviria</taxon>
        <taxon>Heunggongvirae</taxon>
        <taxon>Uroviricota</taxon>
        <taxon>Caudoviricetes</taxon>
    </lineage>
</organism>
<name>A0A8S5QY59_9CAUD</name>
<evidence type="ECO:0008006" key="2">
    <source>
        <dbReference type="Google" id="ProtNLM"/>
    </source>
</evidence>
<sequence length="146" mass="16142">MCGASFYLKGEKIMLKKTIPYIDLNGVERKEDFYFHLSKPEIVKMQTSVKGGYDVQLKSIGAGADGGQIMEFFEDLIKKAYGVKSEDGRRFMKSEEISRSFMESPAYEVLFEELVTNDKAAADFVNAVMNVGNSATTPAIAANAQS</sequence>
<protein>
    <recommendedName>
        <fullName evidence="2">Phage protein</fullName>
    </recommendedName>
</protein>
<dbReference type="Pfam" id="PF23803">
    <property type="entry name" value="Phage_TAC_17"/>
    <property type="match status" value="1"/>
</dbReference>
<reference evidence="1" key="1">
    <citation type="journal article" date="2021" name="Proc. Natl. Acad. Sci. U.S.A.">
        <title>A Catalog of Tens of Thousands of Viruses from Human Metagenomes Reveals Hidden Associations with Chronic Diseases.</title>
        <authorList>
            <person name="Tisza M.J."/>
            <person name="Buck C.B."/>
        </authorList>
    </citation>
    <scope>NUCLEOTIDE SEQUENCE</scope>
    <source>
        <strain evidence="1">Ctcj91</strain>
    </source>
</reference>